<dbReference type="InterPro" id="IPR013083">
    <property type="entry name" value="Znf_RING/FYVE/PHD"/>
</dbReference>
<dbReference type="Gene3D" id="3.30.40.10">
    <property type="entry name" value="Zinc/RING finger domain, C3HC4 (zinc finger)"/>
    <property type="match status" value="1"/>
</dbReference>
<dbReference type="PANTHER" id="PTHR46675:SF1">
    <property type="entry name" value="E3 UBIQUITIN-PROTEIN LIGASE RNF182"/>
    <property type="match status" value="1"/>
</dbReference>
<evidence type="ECO:0000313" key="12">
    <source>
        <dbReference type="Proteomes" id="UP000314983"/>
    </source>
</evidence>
<reference evidence="11" key="5">
    <citation type="submission" date="2025-09" db="UniProtKB">
        <authorList>
            <consortium name="Ensembl"/>
        </authorList>
    </citation>
    <scope>IDENTIFICATION</scope>
</reference>
<dbReference type="GeneTree" id="ENSGT00730000112287"/>
<protein>
    <recommendedName>
        <fullName evidence="2">E3 ubiquitin-protein ligase RNF182</fullName>
    </recommendedName>
    <alternativeName>
        <fullName evidence="7">RING finger protein 182</fullName>
    </alternativeName>
    <alternativeName>
        <fullName evidence="6">RING-type E3 ubiquitin transferase RNF182</fullName>
    </alternativeName>
</protein>
<reference evidence="11" key="4">
    <citation type="submission" date="2025-08" db="UniProtKB">
        <authorList>
            <consortium name="Ensembl"/>
        </authorList>
    </citation>
    <scope>IDENTIFICATION</scope>
</reference>
<keyword evidence="4 8" id="KW-0863">Zinc-finger</keyword>
<evidence type="ECO:0000256" key="6">
    <source>
        <dbReference type="ARBA" id="ARBA00030086"/>
    </source>
</evidence>
<evidence type="ECO:0000256" key="8">
    <source>
        <dbReference type="PROSITE-ProRule" id="PRU00175"/>
    </source>
</evidence>
<evidence type="ECO:0000256" key="7">
    <source>
        <dbReference type="ARBA" id="ARBA00031239"/>
    </source>
</evidence>
<feature type="region of interest" description="Disordered" evidence="9">
    <location>
        <begin position="90"/>
        <end position="118"/>
    </location>
</feature>
<dbReference type="Ensembl" id="ENSEEET00000004712.2">
    <property type="protein sequence ID" value="ENSEEEP00000004647.1"/>
    <property type="gene ID" value="ENSEEEG00000002424.2"/>
</dbReference>
<proteinExistence type="predicted"/>
<evidence type="ECO:0000259" key="10">
    <source>
        <dbReference type="PROSITE" id="PS50089"/>
    </source>
</evidence>
<evidence type="ECO:0000256" key="4">
    <source>
        <dbReference type="ARBA" id="ARBA00022771"/>
    </source>
</evidence>
<reference evidence="12" key="1">
    <citation type="journal article" date="2014" name="Science">
        <title>Nonhuman genetics. Genomic basis for the convergent evolution of electric organs.</title>
        <authorList>
            <person name="Gallant J.R."/>
            <person name="Traeger L.L."/>
            <person name="Volkening J.D."/>
            <person name="Moffett H."/>
            <person name="Chen P.H."/>
            <person name="Novina C.D."/>
            <person name="Phillips G.N.Jr."/>
            <person name="Anand R."/>
            <person name="Wells G.B."/>
            <person name="Pinch M."/>
            <person name="Guth R."/>
            <person name="Unguez G.A."/>
            <person name="Albert J.S."/>
            <person name="Zakon H.H."/>
            <person name="Samanta M.P."/>
            <person name="Sussman M.R."/>
        </authorList>
    </citation>
    <scope>NUCLEOTIDE SEQUENCE [LARGE SCALE GENOMIC DNA]</scope>
</reference>
<feature type="domain" description="RING-type" evidence="10">
    <location>
        <begin position="7"/>
        <end position="57"/>
    </location>
</feature>
<dbReference type="OrthoDB" id="252722at2759"/>
<dbReference type="Pfam" id="PF13639">
    <property type="entry name" value="zf-RING_2"/>
    <property type="match status" value="1"/>
</dbReference>
<dbReference type="SUPFAM" id="SSF57850">
    <property type="entry name" value="RING/U-box"/>
    <property type="match status" value="1"/>
</dbReference>
<dbReference type="PANTHER" id="PTHR46675">
    <property type="entry name" value="E3 UBIQUITIN-PROTEIN LIGASE RNF182"/>
    <property type="match status" value="1"/>
</dbReference>
<comment type="subunit">
    <text evidence="1">Interacts with ATP6V0C.</text>
</comment>
<organism evidence="11 12">
    <name type="scientific">Electrophorus electricus</name>
    <name type="common">Electric eel</name>
    <name type="synonym">Gymnotus electricus</name>
    <dbReference type="NCBI Taxonomy" id="8005"/>
    <lineage>
        <taxon>Eukaryota</taxon>
        <taxon>Metazoa</taxon>
        <taxon>Chordata</taxon>
        <taxon>Craniata</taxon>
        <taxon>Vertebrata</taxon>
        <taxon>Euteleostomi</taxon>
        <taxon>Actinopterygii</taxon>
        <taxon>Neopterygii</taxon>
        <taxon>Teleostei</taxon>
        <taxon>Ostariophysi</taxon>
        <taxon>Gymnotiformes</taxon>
        <taxon>Gymnotoidei</taxon>
        <taxon>Gymnotidae</taxon>
        <taxon>Electrophorus</taxon>
    </lineage>
</organism>
<dbReference type="PROSITE" id="PS50089">
    <property type="entry name" value="ZF_RING_2"/>
    <property type="match status" value="1"/>
</dbReference>
<dbReference type="GO" id="GO:0008270">
    <property type="term" value="F:zinc ion binding"/>
    <property type="evidence" value="ECO:0007669"/>
    <property type="project" value="UniProtKB-KW"/>
</dbReference>
<reference evidence="12" key="2">
    <citation type="journal article" date="2017" name="Sci. Adv.">
        <title>A tail of two voltages: Proteomic comparison of the three electric organs of the electric eel.</title>
        <authorList>
            <person name="Traeger L.L."/>
            <person name="Sabat G."/>
            <person name="Barrett-Wilt G.A."/>
            <person name="Wells G.B."/>
            <person name="Sussman M.R."/>
        </authorList>
    </citation>
    <scope>NUCLEOTIDE SEQUENCE [LARGE SCALE GENOMIC DNA]</scope>
</reference>
<evidence type="ECO:0000256" key="2">
    <source>
        <dbReference type="ARBA" id="ARBA00014050"/>
    </source>
</evidence>
<reference evidence="11" key="3">
    <citation type="submission" date="2020-05" db="EMBL/GenBank/DDBJ databases">
        <title>Electrophorus electricus (electric eel) genome, fEleEle1, primary haplotype.</title>
        <authorList>
            <person name="Myers G."/>
            <person name="Meyer A."/>
            <person name="Fedrigo O."/>
            <person name="Formenti G."/>
            <person name="Rhie A."/>
            <person name="Tracey A."/>
            <person name="Sims Y."/>
            <person name="Jarvis E.D."/>
        </authorList>
    </citation>
    <scope>NUCLEOTIDE SEQUENCE [LARGE SCALE GENOMIC DNA]</scope>
</reference>
<evidence type="ECO:0000256" key="1">
    <source>
        <dbReference type="ARBA" id="ARBA00011482"/>
    </source>
</evidence>
<name>A0A4W4E0X8_ELEEL</name>
<evidence type="ECO:0000256" key="9">
    <source>
        <dbReference type="SAM" id="MobiDB-lite"/>
    </source>
</evidence>
<accession>A0A4W4E0X8</accession>
<dbReference type="GeneID" id="113568846"/>
<dbReference type="SMART" id="SM00184">
    <property type="entry name" value="RING"/>
    <property type="match status" value="1"/>
</dbReference>
<dbReference type="AlphaFoldDB" id="A0A4W4E0X8"/>
<gene>
    <name evidence="11" type="primary">si:ch73-335l21.4</name>
</gene>
<dbReference type="KEGG" id="eee:113568846"/>
<keyword evidence="5" id="KW-0862">Zinc</keyword>
<dbReference type="Proteomes" id="UP000314983">
    <property type="component" value="Chromosome 19"/>
</dbReference>
<dbReference type="PROSITE" id="PS00518">
    <property type="entry name" value="ZF_RING_1"/>
    <property type="match status" value="1"/>
</dbReference>
<evidence type="ECO:0000256" key="3">
    <source>
        <dbReference type="ARBA" id="ARBA00022723"/>
    </source>
</evidence>
<keyword evidence="12" id="KW-1185">Reference proteome</keyword>
<dbReference type="InterPro" id="IPR001841">
    <property type="entry name" value="Znf_RING"/>
</dbReference>
<sequence length="157" mass="17639">MLSELECGICYQLYNVGRRCPRRLRCQHSFCESCLLTLAHHTEDSDTGPRIVCPFCRGATNLTEARLSDNFPVEEEILGRLLTAGALEEKSCDDETGEGQKTETSSPCESGGLPRSKKGRLWKSMKSLYTKVTGRSRESCITHTEMRDLALMSCYMM</sequence>
<evidence type="ECO:0000313" key="11">
    <source>
        <dbReference type="Ensembl" id="ENSEEEP00000004647.1"/>
    </source>
</evidence>
<evidence type="ECO:0000256" key="5">
    <source>
        <dbReference type="ARBA" id="ARBA00022833"/>
    </source>
</evidence>
<keyword evidence="3" id="KW-0479">Metal-binding</keyword>
<dbReference type="InterPro" id="IPR042285">
    <property type="entry name" value="RNF182"/>
</dbReference>
<dbReference type="InterPro" id="IPR017907">
    <property type="entry name" value="Znf_RING_CS"/>
</dbReference>
<dbReference type="OMA" id="CPRELHC"/>
<dbReference type="RefSeq" id="XP_026852804.1">
    <property type="nucleotide sequence ID" value="XM_026997003.2"/>
</dbReference>